<proteinExistence type="predicted"/>
<dbReference type="CDD" id="cd01448">
    <property type="entry name" value="TST_Repeat_1"/>
    <property type="match status" value="1"/>
</dbReference>
<dbReference type="Gene3D" id="3.40.250.10">
    <property type="entry name" value="Rhodanese-like domain"/>
    <property type="match status" value="2"/>
</dbReference>
<evidence type="ECO:0000259" key="3">
    <source>
        <dbReference type="PROSITE" id="PS50206"/>
    </source>
</evidence>
<dbReference type="InterPro" id="IPR045078">
    <property type="entry name" value="TST/MPST-like"/>
</dbReference>
<dbReference type="PROSITE" id="PS50206">
    <property type="entry name" value="RHODANESE_3"/>
    <property type="match status" value="2"/>
</dbReference>
<reference evidence="4 5" key="1">
    <citation type="submission" date="2024-06" db="EMBL/GenBank/DDBJ databases">
        <title>Genomic Encyclopedia of Type Strains, Phase IV (KMG-IV): sequencing the most valuable type-strain genomes for metagenomic binning, comparative biology and taxonomic classification.</title>
        <authorList>
            <person name="Goeker M."/>
        </authorList>
    </citation>
    <scope>NUCLEOTIDE SEQUENCE [LARGE SCALE GENOMIC DNA]</scope>
    <source>
        <strain evidence="4 5">DSM 26128</strain>
    </source>
</reference>
<dbReference type="PANTHER" id="PTHR11364">
    <property type="entry name" value="THIOSULFATE SULFERTANSFERASE"/>
    <property type="match status" value="1"/>
</dbReference>
<keyword evidence="5" id="KW-1185">Reference proteome</keyword>
<dbReference type="GO" id="GO:0016784">
    <property type="term" value="F:3-mercaptopyruvate sulfurtransferase activity"/>
    <property type="evidence" value="ECO:0007669"/>
    <property type="project" value="UniProtKB-EC"/>
</dbReference>
<dbReference type="CDD" id="cd01449">
    <property type="entry name" value="TST_Repeat_2"/>
    <property type="match status" value="1"/>
</dbReference>
<keyword evidence="1 4" id="KW-0808">Transferase</keyword>
<feature type="domain" description="Rhodanese" evidence="3">
    <location>
        <begin position="161"/>
        <end position="271"/>
    </location>
</feature>
<evidence type="ECO:0000313" key="5">
    <source>
        <dbReference type="Proteomes" id="UP001549099"/>
    </source>
</evidence>
<name>A0ABV2GAK1_9BACL</name>
<dbReference type="InterPro" id="IPR001763">
    <property type="entry name" value="Rhodanese-like_dom"/>
</dbReference>
<evidence type="ECO:0000256" key="1">
    <source>
        <dbReference type="ARBA" id="ARBA00022679"/>
    </source>
</evidence>
<dbReference type="Proteomes" id="UP001549099">
    <property type="component" value="Unassembled WGS sequence"/>
</dbReference>
<dbReference type="EC" id="2.8.1.2" evidence="4"/>
<dbReference type="Pfam" id="PF00581">
    <property type="entry name" value="Rhodanese"/>
    <property type="match status" value="2"/>
</dbReference>
<comment type="caution">
    <text evidence="4">The sequence shown here is derived from an EMBL/GenBank/DDBJ whole genome shotgun (WGS) entry which is preliminary data.</text>
</comment>
<evidence type="ECO:0000256" key="2">
    <source>
        <dbReference type="ARBA" id="ARBA00022737"/>
    </source>
</evidence>
<organism evidence="4 5">
    <name type="scientific">Bhargavaea ullalensis</name>
    <dbReference type="NCBI Taxonomy" id="1265685"/>
    <lineage>
        <taxon>Bacteria</taxon>
        <taxon>Bacillati</taxon>
        <taxon>Bacillota</taxon>
        <taxon>Bacilli</taxon>
        <taxon>Bacillales</taxon>
        <taxon>Caryophanaceae</taxon>
        <taxon>Bhargavaea</taxon>
    </lineage>
</organism>
<accession>A0ABV2GAK1</accession>
<dbReference type="EC" id="2.8.1.1" evidence="4"/>
<dbReference type="GO" id="GO:0004792">
    <property type="term" value="F:thiosulfate-cyanide sulfurtransferase activity"/>
    <property type="evidence" value="ECO:0007669"/>
    <property type="project" value="UniProtKB-EC"/>
</dbReference>
<gene>
    <name evidence="4" type="ORF">ABID49_001068</name>
</gene>
<dbReference type="SUPFAM" id="SSF52821">
    <property type="entry name" value="Rhodanese/Cell cycle control phosphatase"/>
    <property type="match status" value="2"/>
</dbReference>
<sequence>MTEVFKTVDELSDGYWKLIDVRFSLQDPKAGKTAYENGHIAGAVHWDLEKDLSDMDSKNGRHPMPSRENLTELFRRSGLMLDDRILIYDNGGEPFAARAWWLLRYGGFRQVYILKEGYKGLVRAGYPLQTEAAAPERSEVKPDWQGQLYASREDVRKVVEGSGEGILLDARAAERYAGKHEPLDPVAGHIPGARNFDWSRLVSGGQFNTGEEIVRAIREVVASDEPVTVYCGSGVTAAPLNAMLAHIGQENLRLYVGSYSDWVSDPDAPVETGE</sequence>
<dbReference type="InterPro" id="IPR036873">
    <property type="entry name" value="Rhodanese-like_dom_sf"/>
</dbReference>
<protein>
    <submittedName>
        <fullName evidence="4">Thiosulfate/3-mercaptopyruvate sulfurtransferase</fullName>
        <ecNumber evidence="4">2.8.1.1</ecNumber>
        <ecNumber evidence="4">2.8.1.2</ecNumber>
    </submittedName>
</protein>
<dbReference type="SMART" id="SM00450">
    <property type="entry name" value="RHOD"/>
    <property type="match status" value="2"/>
</dbReference>
<evidence type="ECO:0000313" key="4">
    <source>
        <dbReference type="EMBL" id="MET3575184.1"/>
    </source>
</evidence>
<dbReference type="RefSeq" id="WP_354196096.1">
    <property type="nucleotide sequence ID" value="NZ_JBEPLW010000004.1"/>
</dbReference>
<dbReference type="PANTHER" id="PTHR11364:SF27">
    <property type="entry name" value="SULFURTRANSFERASE"/>
    <property type="match status" value="1"/>
</dbReference>
<feature type="domain" description="Rhodanese" evidence="3">
    <location>
        <begin position="18"/>
        <end position="130"/>
    </location>
</feature>
<keyword evidence="2" id="KW-0677">Repeat</keyword>
<dbReference type="EMBL" id="JBEPLW010000004">
    <property type="protein sequence ID" value="MET3575184.1"/>
    <property type="molecule type" value="Genomic_DNA"/>
</dbReference>